<evidence type="ECO:0000313" key="2">
    <source>
        <dbReference type="Proteomes" id="UP000436911"/>
    </source>
</evidence>
<protein>
    <submittedName>
        <fullName evidence="1">Serine hydrolase family protein</fullName>
    </submittedName>
</protein>
<keyword evidence="1" id="KW-0378">Hydrolase</keyword>
<dbReference type="InterPro" id="IPR010662">
    <property type="entry name" value="RBBP9/YdeN"/>
</dbReference>
<dbReference type="Gene3D" id="3.40.50.1820">
    <property type="entry name" value="alpha/beta hydrolase"/>
    <property type="match status" value="1"/>
</dbReference>
<proteinExistence type="predicted"/>
<comment type="caution">
    <text evidence="1">The sequence shown here is derived from an EMBL/GenBank/DDBJ whole genome shotgun (WGS) entry which is preliminary data.</text>
</comment>
<name>A0A368NUR9_AGRVI</name>
<accession>A0A368NUR9</accession>
<dbReference type="SUPFAM" id="SSF53474">
    <property type="entry name" value="alpha/beta-Hydrolases"/>
    <property type="match status" value="1"/>
</dbReference>
<dbReference type="Proteomes" id="UP000436911">
    <property type="component" value="Unassembled WGS sequence"/>
</dbReference>
<organism evidence="1 2">
    <name type="scientific">Agrobacterium vitis</name>
    <name type="common">Rhizobium vitis</name>
    <dbReference type="NCBI Taxonomy" id="373"/>
    <lineage>
        <taxon>Bacteria</taxon>
        <taxon>Pseudomonadati</taxon>
        <taxon>Pseudomonadota</taxon>
        <taxon>Alphaproteobacteria</taxon>
        <taxon>Hyphomicrobiales</taxon>
        <taxon>Rhizobiaceae</taxon>
        <taxon>Rhizobium/Agrobacterium group</taxon>
        <taxon>Agrobacterium</taxon>
    </lineage>
</organism>
<dbReference type="OrthoDB" id="9804993at2"/>
<dbReference type="EMBL" id="QUSG01000007">
    <property type="protein sequence ID" value="KAA3526665.1"/>
    <property type="molecule type" value="Genomic_DNA"/>
</dbReference>
<dbReference type="GO" id="GO:0016787">
    <property type="term" value="F:hydrolase activity"/>
    <property type="evidence" value="ECO:0007669"/>
    <property type="project" value="UniProtKB-KW"/>
</dbReference>
<sequence>MPSQTCSIDTLVVPGLNGSAAEHWQQHWVEDQPTSIMVEQDDWAHPELGAWKARLEQQIASCRSGAWIVAHSMGCLLTAQMADSPLRHLIRGALLVAPCDLKTAENQHPDVIRFGDMPCQRLPFPSLMIGSSNDPYMDTETVQRTASCWGSRLVNLGPVGHINPQSGFGRWSEGYALLSQLQTTVEGRRAIQPTLPARTAPTAAAEPHVHSHA</sequence>
<dbReference type="InterPro" id="IPR029058">
    <property type="entry name" value="AB_hydrolase_fold"/>
</dbReference>
<gene>
    <name evidence="1" type="ORF">DXT89_14955</name>
</gene>
<evidence type="ECO:0000313" key="1">
    <source>
        <dbReference type="EMBL" id="KAA3526665.1"/>
    </source>
</evidence>
<dbReference type="AlphaFoldDB" id="A0A368NUR9"/>
<dbReference type="RefSeq" id="WP_060717026.1">
    <property type="nucleotide sequence ID" value="NZ_JABFNP010000001.1"/>
</dbReference>
<reference evidence="1 2" key="1">
    <citation type="submission" date="2018-08" db="EMBL/GenBank/DDBJ databases">
        <title>Genome sequencing of Agrobacterium vitis strain ICMP 10754.</title>
        <authorList>
            <person name="Visnovsky S.B."/>
            <person name="Pitman A.R."/>
        </authorList>
    </citation>
    <scope>NUCLEOTIDE SEQUENCE [LARGE SCALE GENOMIC DNA]</scope>
    <source>
        <strain evidence="1 2">ICMP 10754</strain>
    </source>
</reference>
<dbReference type="Pfam" id="PF06821">
    <property type="entry name" value="Ser_hydrolase"/>
    <property type="match status" value="1"/>
</dbReference>